<dbReference type="Proteomes" id="UP000501168">
    <property type="component" value="Chromosome"/>
</dbReference>
<evidence type="ECO:0000256" key="3">
    <source>
        <dbReference type="ARBA" id="ARBA00023163"/>
    </source>
</evidence>
<accession>A0A6G9IBG7</accession>
<organism evidence="6 7">
    <name type="scientific">Zophobihabitans entericus</name>
    <dbReference type="NCBI Taxonomy" id="1635327"/>
    <lineage>
        <taxon>Bacteria</taxon>
        <taxon>Pseudomonadati</taxon>
        <taxon>Pseudomonadota</taxon>
        <taxon>Gammaproteobacteria</taxon>
        <taxon>Orbales</taxon>
        <taxon>Orbaceae</taxon>
        <taxon>Zophobihabitans</taxon>
    </lineage>
</organism>
<dbReference type="PROSITE" id="PS51464">
    <property type="entry name" value="SIS"/>
    <property type="match status" value="1"/>
</dbReference>
<dbReference type="Pfam" id="PF01380">
    <property type="entry name" value="SIS"/>
    <property type="match status" value="1"/>
</dbReference>
<evidence type="ECO:0000256" key="2">
    <source>
        <dbReference type="ARBA" id="ARBA00023125"/>
    </source>
</evidence>
<dbReference type="EMBL" id="CP050253">
    <property type="protein sequence ID" value="QIQ21576.1"/>
    <property type="molecule type" value="Genomic_DNA"/>
</dbReference>
<dbReference type="CDD" id="cd05013">
    <property type="entry name" value="SIS_RpiR"/>
    <property type="match status" value="1"/>
</dbReference>
<dbReference type="SUPFAM" id="SSF46689">
    <property type="entry name" value="Homeodomain-like"/>
    <property type="match status" value="1"/>
</dbReference>
<name>A0A6G9IBG7_9GAMM</name>
<proteinExistence type="predicted"/>
<keyword evidence="7" id="KW-1185">Reference proteome</keyword>
<dbReference type="GO" id="GO:1901135">
    <property type="term" value="P:carbohydrate derivative metabolic process"/>
    <property type="evidence" value="ECO:0007669"/>
    <property type="project" value="InterPro"/>
</dbReference>
<feature type="domain" description="HTH rpiR-type" evidence="4">
    <location>
        <begin position="8"/>
        <end position="84"/>
    </location>
</feature>
<dbReference type="InterPro" id="IPR046348">
    <property type="entry name" value="SIS_dom_sf"/>
</dbReference>
<keyword evidence="1" id="KW-0805">Transcription regulation</keyword>
<dbReference type="PANTHER" id="PTHR30514">
    <property type="entry name" value="GLUCOKINASE"/>
    <property type="match status" value="1"/>
</dbReference>
<dbReference type="InterPro" id="IPR001347">
    <property type="entry name" value="SIS_dom"/>
</dbReference>
<dbReference type="InParanoid" id="A0A6G9IBG7"/>
<dbReference type="RefSeq" id="WP_166916528.1">
    <property type="nucleotide sequence ID" value="NZ_CP050253.1"/>
</dbReference>
<gene>
    <name evidence="6" type="ORF">IPMB12_07700</name>
</gene>
<evidence type="ECO:0000313" key="6">
    <source>
        <dbReference type="EMBL" id="QIQ21576.1"/>
    </source>
</evidence>
<dbReference type="PANTHER" id="PTHR30514:SF20">
    <property type="entry name" value="TRANSCRIPTIONAL REGULATOR"/>
    <property type="match status" value="1"/>
</dbReference>
<dbReference type="SUPFAM" id="SSF53697">
    <property type="entry name" value="SIS domain"/>
    <property type="match status" value="1"/>
</dbReference>
<dbReference type="InterPro" id="IPR047640">
    <property type="entry name" value="RpiR-like"/>
</dbReference>
<evidence type="ECO:0000259" key="5">
    <source>
        <dbReference type="PROSITE" id="PS51464"/>
    </source>
</evidence>
<dbReference type="Gene3D" id="3.40.50.10490">
    <property type="entry name" value="Glucose-6-phosphate isomerase like protein, domain 1"/>
    <property type="match status" value="1"/>
</dbReference>
<dbReference type="Gene3D" id="1.10.10.10">
    <property type="entry name" value="Winged helix-like DNA-binding domain superfamily/Winged helix DNA-binding domain"/>
    <property type="match status" value="1"/>
</dbReference>
<dbReference type="InterPro" id="IPR009057">
    <property type="entry name" value="Homeodomain-like_sf"/>
</dbReference>
<feature type="domain" description="SIS" evidence="5">
    <location>
        <begin position="138"/>
        <end position="275"/>
    </location>
</feature>
<dbReference type="KEGG" id="orb:IPMB12_07700"/>
<evidence type="ECO:0000259" key="4">
    <source>
        <dbReference type="PROSITE" id="PS51071"/>
    </source>
</evidence>
<dbReference type="AlphaFoldDB" id="A0A6G9IBG7"/>
<dbReference type="PROSITE" id="PS51071">
    <property type="entry name" value="HTH_RPIR"/>
    <property type="match status" value="1"/>
</dbReference>
<dbReference type="GO" id="GO:0003700">
    <property type="term" value="F:DNA-binding transcription factor activity"/>
    <property type="evidence" value="ECO:0007669"/>
    <property type="project" value="InterPro"/>
</dbReference>
<dbReference type="InterPro" id="IPR000281">
    <property type="entry name" value="HTH_RpiR"/>
</dbReference>
<evidence type="ECO:0000313" key="7">
    <source>
        <dbReference type="Proteomes" id="UP000501168"/>
    </source>
</evidence>
<evidence type="ECO:0000256" key="1">
    <source>
        <dbReference type="ARBA" id="ARBA00023015"/>
    </source>
</evidence>
<reference evidence="6 7" key="1">
    <citation type="submission" date="2020-03" db="EMBL/GenBank/DDBJ databases">
        <title>Complete genome sequence of Orbus sp. IPMB12 (BCRC 80908).</title>
        <authorList>
            <person name="Lo W.-S."/>
            <person name="Chang T.-H."/>
            <person name="Kuo C.-H."/>
        </authorList>
    </citation>
    <scope>NUCLEOTIDE SEQUENCE [LARGE SCALE GENOMIC DNA]</scope>
    <source>
        <strain evidence="6 7">IPMB12</strain>
    </source>
</reference>
<protein>
    <submittedName>
        <fullName evidence="6">MurR/RpiR family transcriptional regulator</fullName>
    </submittedName>
</protein>
<dbReference type="InterPro" id="IPR036388">
    <property type="entry name" value="WH-like_DNA-bd_sf"/>
</dbReference>
<dbReference type="Pfam" id="PF01418">
    <property type="entry name" value="HTH_6"/>
    <property type="match status" value="1"/>
</dbReference>
<keyword evidence="2" id="KW-0238">DNA-binding</keyword>
<dbReference type="InterPro" id="IPR035472">
    <property type="entry name" value="RpiR-like_SIS"/>
</dbReference>
<dbReference type="GO" id="GO:0097367">
    <property type="term" value="F:carbohydrate derivative binding"/>
    <property type="evidence" value="ECO:0007669"/>
    <property type="project" value="InterPro"/>
</dbReference>
<keyword evidence="3" id="KW-0804">Transcription</keyword>
<sequence>MSKNEQLSALHNEIRSRYDGLSKRLQQVARYVLDNGDSVCFDTITVIAQKAEVPPSTLIRFARLFGFKGFNDMKRVLRQYHIGTTPLYTERVNLSETESGQFDDLAGPQEVLSAFAQVNIEALQELPAQVHESELKNAIRLLKNADNIYVVGFRRSFSVACYLSYALCNLEMKSILIDSVGGMYRSQLNGATKRDVIFVVSYSPYATEVLELLEIADKRGMKKIALTDSHVSPLLDSSNVTFVVKEAELNHFRSQVVSLSLIQSLVVSLALQKAKKK</sequence>
<dbReference type="GO" id="GO:0003677">
    <property type="term" value="F:DNA binding"/>
    <property type="evidence" value="ECO:0007669"/>
    <property type="project" value="UniProtKB-KW"/>
</dbReference>